<dbReference type="CDD" id="cd02440">
    <property type="entry name" value="AdoMet_MTases"/>
    <property type="match status" value="1"/>
</dbReference>
<name>A0A6I2UBD1_9FIRM</name>
<feature type="binding site" evidence="6">
    <location>
        <position position="181"/>
    </location>
    <ligand>
        <name>S-adenosyl-L-methionine</name>
        <dbReference type="ChEBI" id="CHEBI:59789"/>
    </ligand>
</feature>
<dbReference type="InterPro" id="IPR029063">
    <property type="entry name" value="SAM-dependent_MTases_sf"/>
</dbReference>
<dbReference type="RefSeq" id="WP_154406979.1">
    <property type="nucleotide sequence ID" value="NZ_VUNR01000012.1"/>
</dbReference>
<evidence type="ECO:0000256" key="1">
    <source>
        <dbReference type="ARBA" id="ARBA00009741"/>
    </source>
</evidence>
<keyword evidence="2 6" id="KW-0963">Cytoplasm</keyword>
<comment type="caution">
    <text evidence="7">The sequence shown here is derived from an EMBL/GenBank/DDBJ whole genome shotgun (WGS) entry which is preliminary data.</text>
</comment>
<dbReference type="GO" id="GO:0008276">
    <property type="term" value="F:protein methyltransferase activity"/>
    <property type="evidence" value="ECO:0007669"/>
    <property type="project" value="UniProtKB-UniRule"/>
</dbReference>
<dbReference type="EMBL" id="VUNR01000012">
    <property type="protein sequence ID" value="MSU08823.1"/>
    <property type="molecule type" value="Genomic_DNA"/>
</dbReference>
<accession>A0A6I2UBD1</accession>
<evidence type="ECO:0000256" key="2">
    <source>
        <dbReference type="ARBA" id="ARBA00022490"/>
    </source>
</evidence>
<dbReference type="Gene3D" id="3.40.50.150">
    <property type="entry name" value="Vaccinia Virus protein VP39"/>
    <property type="match status" value="1"/>
</dbReference>
<evidence type="ECO:0000313" key="7">
    <source>
        <dbReference type="EMBL" id="MSU08823.1"/>
    </source>
</evidence>
<comment type="subcellular location">
    <subcellularLocation>
        <location evidence="6">Cytoplasm</location>
    </subcellularLocation>
</comment>
<feature type="binding site" evidence="6">
    <location>
        <position position="203"/>
    </location>
    <ligand>
        <name>S-adenosyl-L-methionine</name>
        <dbReference type="ChEBI" id="CHEBI:59789"/>
    </ligand>
</feature>
<dbReference type="GO" id="GO:0032259">
    <property type="term" value="P:methylation"/>
    <property type="evidence" value="ECO:0007669"/>
    <property type="project" value="UniProtKB-KW"/>
</dbReference>
<keyword evidence="7" id="KW-0687">Ribonucleoprotein</keyword>
<comment type="function">
    <text evidence="6">Methylates ribosomal protein L11.</text>
</comment>
<dbReference type="PIRSF" id="PIRSF000401">
    <property type="entry name" value="RPL11_MTase"/>
    <property type="match status" value="1"/>
</dbReference>
<dbReference type="SUPFAM" id="SSF53335">
    <property type="entry name" value="S-adenosyl-L-methionine-dependent methyltransferases"/>
    <property type="match status" value="1"/>
</dbReference>
<evidence type="ECO:0000256" key="3">
    <source>
        <dbReference type="ARBA" id="ARBA00022603"/>
    </source>
</evidence>
<keyword evidence="5 6" id="KW-0949">S-adenosyl-L-methionine</keyword>
<feature type="binding site" evidence="6">
    <location>
        <position position="246"/>
    </location>
    <ligand>
        <name>S-adenosyl-L-methionine</name>
        <dbReference type="ChEBI" id="CHEBI:59789"/>
    </ligand>
</feature>
<dbReference type="PANTHER" id="PTHR43648">
    <property type="entry name" value="ELECTRON TRANSFER FLAVOPROTEIN BETA SUBUNIT LYSINE METHYLTRANSFERASE"/>
    <property type="match status" value="1"/>
</dbReference>
<keyword evidence="4 6" id="KW-0808">Transferase</keyword>
<keyword evidence="3 6" id="KW-0489">Methyltransferase</keyword>
<dbReference type="HAMAP" id="MF_00735">
    <property type="entry name" value="Methyltr_PrmA"/>
    <property type="match status" value="1"/>
</dbReference>
<evidence type="ECO:0000256" key="6">
    <source>
        <dbReference type="HAMAP-Rule" id="MF_00735"/>
    </source>
</evidence>
<reference evidence="7 8" key="1">
    <citation type="submission" date="2019-08" db="EMBL/GenBank/DDBJ databases">
        <title>In-depth cultivation of the pig gut microbiome towards novel bacterial diversity and tailored functional studies.</title>
        <authorList>
            <person name="Wylensek D."/>
            <person name="Hitch T.C.A."/>
            <person name="Clavel T."/>
        </authorList>
    </citation>
    <scope>NUCLEOTIDE SEQUENCE [LARGE SCALE GENOMIC DNA]</scope>
    <source>
        <strain evidence="7 8">WCA-693-APC-5D-A</strain>
    </source>
</reference>
<dbReference type="InterPro" id="IPR004498">
    <property type="entry name" value="Ribosomal_PrmA_MeTrfase"/>
</dbReference>
<evidence type="ECO:0000313" key="8">
    <source>
        <dbReference type="Proteomes" id="UP000433181"/>
    </source>
</evidence>
<protein>
    <recommendedName>
        <fullName evidence="6">Ribosomal protein L11 methyltransferase</fullName>
        <shortName evidence="6">L11 Mtase</shortName>
        <ecNumber evidence="6">2.1.1.-</ecNumber>
    </recommendedName>
</protein>
<dbReference type="PANTHER" id="PTHR43648:SF1">
    <property type="entry name" value="ELECTRON TRANSFER FLAVOPROTEIN BETA SUBUNIT LYSINE METHYLTRANSFERASE"/>
    <property type="match status" value="1"/>
</dbReference>
<dbReference type="NCBIfam" id="TIGR00406">
    <property type="entry name" value="prmA"/>
    <property type="match status" value="1"/>
</dbReference>
<comment type="similarity">
    <text evidence="1 6">Belongs to the methyltransferase superfamily. PrmA family.</text>
</comment>
<keyword evidence="7" id="KW-0689">Ribosomal protein</keyword>
<dbReference type="Proteomes" id="UP000433181">
    <property type="component" value="Unassembled WGS sequence"/>
</dbReference>
<dbReference type="EC" id="2.1.1.-" evidence="6"/>
<dbReference type="Pfam" id="PF06325">
    <property type="entry name" value="PrmA"/>
    <property type="match status" value="1"/>
</dbReference>
<organism evidence="7 8">
    <name type="scientific">Anaerovibrio slackiae</name>
    <dbReference type="NCBI Taxonomy" id="2652309"/>
    <lineage>
        <taxon>Bacteria</taxon>
        <taxon>Bacillati</taxon>
        <taxon>Bacillota</taxon>
        <taxon>Negativicutes</taxon>
        <taxon>Selenomonadales</taxon>
        <taxon>Selenomonadaceae</taxon>
        <taxon>Anaerovibrio</taxon>
    </lineage>
</organism>
<sequence>MKWCEVSIQTTHEAVELIAEIFRDLGASGVVIEDPELVNDYITSGKWDYTDIPIATETEIVTEKAYLPVNGELEGRLQTFRQELKALEGRGVNIAPGTIETSELQDEDWSDTWKQYFHTEKPGERVVIKPTWESYEPEADEVVIELDPGAAFGTGTHATTSMCIRQLEKLVKPGMNVFDVGTGSGILSIIAAKLGAQEIQAVDYDDSVLKIVEENLAQNKVQDIVSVAQSDLMQNIHGKAQLVIANIIADIIIRLFDQLDEHLEPGGTLLTSGIIEDRIEDVLAAAEAHGYAVAERMENKGWACITFRRKADLQAAAGKA</sequence>
<feature type="binding site" evidence="6">
    <location>
        <position position="160"/>
    </location>
    <ligand>
        <name>S-adenosyl-L-methionine</name>
        <dbReference type="ChEBI" id="CHEBI:59789"/>
    </ligand>
</feature>
<dbReference type="GO" id="GO:0005840">
    <property type="term" value="C:ribosome"/>
    <property type="evidence" value="ECO:0007669"/>
    <property type="project" value="UniProtKB-KW"/>
</dbReference>
<proteinExistence type="inferred from homology"/>
<keyword evidence="8" id="KW-1185">Reference proteome</keyword>
<gene>
    <name evidence="6" type="primary">prmA</name>
    <name evidence="7" type="ORF">FYJ84_07485</name>
</gene>
<dbReference type="AlphaFoldDB" id="A0A6I2UBD1"/>
<evidence type="ECO:0000256" key="4">
    <source>
        <dbReference type="ARBA" id="ARBA00022679"/>
    </source>
</evidence>
<comment type="catalytic activity">
    <reaction evidence="6">
        <text>L-lysyl-[protein] + 3 S-adenosyl-L-methionine = N(6),N(6),N(6)-trimethyl-L-lysyl-[protein] + 3 S-adenosyl-L-homocysteine + 3 H(+)</text>
        <dbReference type="Rhea" id="RHEA:54192"/>
        <dbReference type="Rhea" id="RHEA-COMP:9752"/>
        <dbReference type="Rhea" id="RHEA-COMP:13826"/>
        <dbReference type="ChEBI" id="CHEBI:15378"/>
        <dbReference type="ChEBI" id="CHEBI:29969"/>
        <dbReference type="ChEBI" id="CHEBI:57856"/>
        <dbReference type="ChEBI" id="CHEBI:59789"/>
        <dbReference type="ChEBI" id="CHEBI:61961"/>
    </reaction>
</comment>
<dbReference type="GO" id="GO:0005737">
    <property type="term" value="C:cytoplasm"/>
    <property type="evidence" value="ECO:0007669"/>
    <property type="project" value="UniProtKB-SubCell"/>
</dbReference>
<evidence type="ECO:0000256" key="5">
    <source>
        <dbReference type="ARBA" id="ARBA00022691"/>
    </source>
</evidence>
<dbReference type="GeneID" id="96778756"/>
<dbReference type="InterPro" id="IPR050078">
    <property type="entry name" value="Ribosomal_L11_MeTrfase_PrmA"/>
</dbReference>